<keyword evidence="1" id="KW-0812">Transmembrane</keyword>
<name>A0A0D7BP79_9AGAR</name>
<keyword evidence="1" id="KW-1133">Transmembrane helix</keyword>
<feature type="transmembrane region" description="Helical" evidence="1">
    <location>
        <begin position="6"/>
        <end position="25"/>
    </location>
</feature>
<evidence type="ECO:0000256" key="1">
    <source>
        <dbReference type="SAM" id="Phobius"/>
    </source>
</evidence>
<proteinExistence type="predicted"/>
<sequence>MPSGINLKSILLFGILGSFSVYFLYHNPALLLSKTTSKKTTPHSVMSWKSRASTHPEPSTFEPSLASLTLLAVRDTPVAQNVPTLSVYNDRTAITASGDVLVLSQEDYDQIVALAGSVHALPETGEFRNTWRVSHAMTSKPIDHVFLATDNGLKEVGVYGYDKEKKELKKPVGDITHLPGEISEIMEVVLEGRVGYDKAQEKTEIVEKVKAIIPA</sequence>
<keyword evidence="3" id="KW-1185">Reference proteome</keyword>
<organism evidence="2 3">
    <name type="scientific">Cylindrobasidium torrendii FP15055 ss-10</name>
    <dbReference type="NCBI Taxonomy" id="1314674"/>
    <lineage>
        <taxon>Eukaryota</taxon>
        <taxon>Fungi</taxon>
        <taxon>Dikarya</taxon>
        <taxon>Basidiomycota</taxon>
        <taxon>Agaricomycotina</taxon>
        <taxon>Agaricomycetes</taxon>
        <taxon>Agaricomycetidae</taxon>
        <taxon>Agaricales</taxon>
        <taxon>Marasmiineae</taxon>
        <taxon>Physalacriaceae</taxon>
        <taxon>Cylindrobasidium</taxon>
    </lineage>
</organism>
<accession>A0A0D7BP79</accession>
<dbReference type="AlphaFoldDB" id="A0A0D7BP79"/>
<gene>
    <name evidence="2" type="ORF">CYLTODRAFT_418933</name>
</gene>
<keyword evidence="1" id="KW-0472">Membrane</keyword>
<dbReference type="Proteomes" id="UP000054007">
    <property type="component" value="Unassembled WGS sequence"/>
</dbReference>
<reference evidence="2 3" key="1">
    <citation type="journal article" date="2015" name="Fungal Genet. Biol.">
        <title>Evolution of novel wood decay mechanisms in Agaricales revealed by the genome sequences of Fistulina hepatica and Cylindrobasidium torrendii.</title>
        <authorList>
            <person name="Floudas D."/>
            <person name="Held B.W."/>
            <person name="Riley R."/>
            <person name="Nagy L.G."/>
            <person name="Koehler G."/>
            <person name="Ransdell A.S."/>
            <person name="Younus H."/>
            <person name="Chow J."/>
            <person name="Chiniquy J."/>
            <person name="Lipzen A."/>
            <person name="Tritt A."/>
            <person name="Sun H."/>
            <person name="Haridas S."/>
            <person name="LaButti K."/>
            <person name="Ohm R.A."/>
            <person name="Kues U."/>
            <person name="Blanchette R.A."/>
            <person name="Grigoriev I.V."/>
            <person name="Minto R.E."/>
            <person name="Hibbett D.S."/>
        </authorList>
    </citation>
    <scope>NUCLEOTIDE SEQUENCE [LARGE SCALE GENOMIC DNA]</scope>
    <source>
        <strain evidence="2 3">FP15055 ss-10</strain>
    </source>
</reference>
<evidence type="ECO:0000313" key="2">
    <source>
        <dbReference type="EMBL" id="KIY71396.1"/>
    </source>
</evidence>
<evidence type="ECO:0000313" key="3">
    <source>
        <dbReference type="Proteomes" id="UP000054007"/>
    </source>
</evidence>
<dbReference type="EMBL" id="KN880455">
    <property type="protein sequence ID" value="KIY71396.1"/>
    <property type="molecule type" value="Genomic_DNA"/>
</dbReference>
<protein>
    <submittedName>
        <fullName evidence="2">Uncharacterized protein</fullName>
    </submittedName>
</protein>
<dbReference type="OrthoDB" id="3006153at2759"/>